<proteinExistence type="predicted"/>
<dbReference type="PANTHER" id="PTHR10000">
    <property type="entry name" value="PHOSPHOSERINE PHOSPHATASE"/>
    <property type="match status" value="1"/>
</dbReference>
<dbReference type="GeneID" id="88849487"/>
<dbReference type="GO" id="GO:0016791">
    <property type="term" value="F:phosphatase activity"/>
    <property type="evidence" value="ECO:0007669"/>
    <property type="project" value="TreeGrafter"/>
</dbReference>
<keyword evidence="2" id="KW-1185">Reference proteome</keyword>
<dbReference type="SUPFAM" id="SSF56784">
    <property type="entry name" value="HAD-like"/>
    <property type="match status" value="1"/>
</dbReference>
<dbReference type="Gene3D" id="3.40.50.1000">
    <property type="entry name" value="HAD superfamily/HAD-like"/>
    <property type="match status" value="2"/>
</dbReference>
<evidence type="ECO:0000313" key="1">
    <source>
        <dbReference type="EMBL" id="BBH50762.1"/>
    </source>
</evidence>
<dbReference type="EMBL" id="AP019367">
    <property type="protein sequence ID" value="BBH50762.1"/>
    <property type="molecule type" value="Genomic_DNA"/>
</dbReference>
<dbReference type="InterPro" id="IPR023214">
    <property type="entry name" value="HAD_sf"/>
</dbReference>
<dbReference type="GO" id="GO:0005829">
    <property type="term" value="C:cytosol"/>
    <property type="evidence" value="ECO:0007669"/>
    <property type="project" value="TreeGrafter"/>
</dbReference>
<dbReference type="OrthoDB" id="3180736at2"/>
<organism evidence="1 2">
    <name type="scientific">Parolsenella catena</name>
    <dbReference type="NCBI Taxonomy" id="2003188"/>
    <lineage>
        <taxon>Bacteria</taxon>
        <taxon>Bacillati</taxon>
        <taxon>Actinomycetota</taxon>
        <taxon>Coriobacteriia</taxon>
        <taxon>Coriobacteriales</taxon>
        <taxon>Atopobiaceae</taxon>
        <taxon>Parolsenella</taxon>
    </lineage>
</organism>
<protein>
    <recommendedName>
        <fullName evidence="3">Haloacid dehalogenase</fullName>
    </recommendedName>
</protein>
<accession>A0A3G9K6K4</accession>
<reference evidence="2" key="1">
    <citation type="submission" date="2018-11" db="EMBL/GenBank/DDBJ databases">
        <title>Comparative genomics of Parolsenella catena and Libanicoccus massiliensis: Reclassification of Libanicoccus massiliensis as Parolsenella massiliensis comb. nov.</title>
        <authorList>
            <person name="Sakamoto M."/>
            <person name="Ikeyama N."/>
            <person name="Murakami T."/>
            <person name="Mori H."/>
            <person name="Yuki M."/>
            <person name="Ohkuma M."/>
        </authorList>
    </citation>
    <scope>NUCLEOTIDE SEQUENCE [LARGE SCALE GENOMIC DNA]</scope>
    <source>
        <strain evidence="2">JCM 31932</strain>
    </source>
</reference>
<name>A0A3G9K6K4_9ACTN</name>
<evidence type="ECO:0008006" key="3">
    <source>
        <dbReference type="Google" id="ProtNLM"/>
    </source>
</evidence>
<dbReference type="RefSeq" id="WP_126422844.1">
    <property type="nucleotide sequence ID" value="NZ_AP019367.1"/>
</dbReference>
<dbReference type="AlphaFoldDB" id="A0A3G9K6K4"/>
<sequence>MTHTTFPERPTGELAERLRKVRYVITDADGTMFTGAKATVNTAGEPCAELVQTLVELTRAGVSVIPCTGRNRAMIMEDARVLGFPGWIAEMGGVLCTKQASQPEWHYFCGRMPYEEGCGKTPHDVIWETGVIDEMLERWPGHLETYHDNGIGFEYREVTVAMRGDAPEDEIQDMLDHCGLPLYLSDNGMVDHISGDSTLECDRSHPQGIHTYHVTPAGVSKGTGIVRFVELAGLAPEEVLGAGDSPADCVIADAVGTFLFMCNGLGHERAEEELAARDNILVSTKRATDGWVAAMRGLLAAKE</sequence>
<dbReference type="InterPro" id="IPR036412">
    <property type="entry name" value="HAD-like_sf"/>
</dbReference>
<gene>
    <name evidence="1" type="ORF">Pcatena_13490</name>
</gene>
<dbReference type="GO" id="GO:0000287">
    <property type="term" value="F:magnesium ion binding"/>
    <property type="evidence" value="ECO:0007669"/>
    <property type="project" value="TreeGrafter"/>
</dbReference>
<evidence type="ECO:0000313" key="2">
    <source>
        <dbReference type="Proteomes" id="UP000273154"/>
    </source>
</evidence>
<dbReference type="KEGG" id="pcat:Pcatena_13490"/>
<dbReference type="Proteomes" id="UP000273154">
    <property type="component" value="Chromosome"/>
</dbReference>
<dbReference type="PANTHER" id="PTHR10000:SF8">
    <property type="entry name" value="HAD SUPERFAMILY HYDROLASE-LIKE, TYPE 3"/>
    <property type="match status" value="1"/>
</dbReference>